<dbReference type="SUPFAM" id="SSF53098">
    <property type="entry name" value="Ribonuclease H-like"/>
    <property type="match status" value="1"/>
</dbReference>
<dbReference type="InterPro" id="IPR043502">
    <property type="entry name" value="DNA/RNA_pol_sf"/>
</dbReference>
<dbReference type="Pfam" id="PF00078">
    <property type="entry name" value="RVT_1"/>
    <property type="match status" value="1"/>
</dbReference>
<dbReference type="InterPro" id="IPR012337">
    <property type="entry name" value="RNaseH-like_sf"/>
</dbReference>
<gene>
    <name evidence="3" type="primary">LOC130469932</name>
</gene>
<proteinExistence type="predicted"/>
<organism evidence="2 3">
    <name type="scientific">Spinacia oleracea</name>
    <name type="common">Spinach</name>
    <dbReference type="NCBI Taxonomy" id="3562"/>
    <lineage>
        <taxon>Eukaryota</taxon>
        <taxon>Viridiplantae</taxon>
        <taxon>Streptophyta</taxon>
        <taxon>Embryophyta</taxon>
        <taxon>Tracheophyta</taxon>
        <taxon>Spermatophyta</taxon>
        <taxon>Magnoliopsida</taxon>
        <taxon>eudicotyledons</taxon>
        <taxon>Gunneridae</taxon>
        <taxon>Pentapetalae</taxon>
        <taxon>Caryophyllales</taxon>
        <taxon>Chenopodiaceae</taxon>
        <taxon>Chenopodioideae</taxon>
        <taxon>Anserineae</taxon>
        <taxon>Spinacia</taxon>
    </lineage>
</organism>
<feature type="domain" description="Integrase catalytic" evidence="1">
    <location>
        <begin position="356"/>
        <end position="517"/>
    </location>
</feature>
<dbReference type="InterPro" id="IPR036397">
    <property type="entry name" value="RNaseH_sf"/>
</dbReference>
<dbReference type="InterPro" id="IPR001584">
    <property type="entry name" value="Integrase_cat-core"/>
</dbReference>
<dbReference type="Proteomes" id="UP000813463">
    <property type="component" value="Chromosome 3"/>
</dbReference>
<evidence type="ECO:0000313" key="2">
    <source>
        <dbReference type="Proteomes" id="UP000813463"/>
    </source>
</evidence>
<dbReference type="CDD" id="cd01647">
    <property type="entry name" value="RT_LTR"/>
    <property type="match status" value="1"/>
</dbReference>
<evidence type="ECO:0000259" key="1">
    <source>
        <dbReference type="PROSITE" id="PS50994"/>
    </source>
</evidence>
<dbReference type="CDD" id="cd09279">
    <property type="entry name" value="RNase_HI_like"/>
    <property type="match status" value="1"/>
</dbReference>
<dbReference type="PROSITE" id="PS50994">
    <property type="entry name" value="INTEGRASE"/>
    <property type="match status" value="1"/>
</dbReference>
<protein>
    <recommendedName>
        <fullName evidence="1">Integrase catalytic domain-containing protein</fullName>
    </recommendedName>
</protein>
<dbReference type="SUPFAM" id="SSF56672">
    <property type="entry name" value="DNA/RNA polymerases"/>
    <property type="match status" value="1"/>
</dbReference>
<dbReference type="InterPro" id="IPR002156">
    <property type="entry name" value="RNaseH_domain"/>
</dbReference>
<keyword evidence="2" id="KW-1185">Reference proteome</keyword>
<dbReference type="Pfam" id="PF13456">
    <property type="entry name" value="RVT_3"/>
    <property type="match status" value="1"/>
</dbReference>
<dbReference type="GeneID" id="130469932"/>
<name>A0ABM3RIJ9_SPIOL</name>
<reference evidence="2" key="1">
    <citation type="journal article" date="2021" name="Nat. Commun.">
        <title>Genomic analyses provide insights into spinach domestication and the genetic basis of agronomic traits.</title>
        <authorList>
            <person name="Cai X."/>
            <person name="Sun X."/>
            <person name="Xu C."/>
            <person name="Sun H."/>
            <person name="Wang X."/>
            <person name="Ge C."/>
            <person name="Zhang Z."/>
            <person name="Wang Q."/>
            <person name="Fei Z."/>
            <person name="Jiao C."/>
            <person name="Wang Q."/>
        </authorList>
    </citation>
    <scope>NUCLEOTIDE SEQUENCE [LARGE SCALE GENOMIC DNA]</scope>
    <source>
        <strain evidence="2">cv. Varoflay</strain>
    </source>
</reference>
<dbReference type="Gene3D" id="3.10.10.10">
    <property type="entry name" value="HIV Type 1 Reverse Transcriptase, subunit A, domain 1"/>
    <property type="match status" value="1"/>
</dbReference>
<dbReference type="InterPro" id="IPR043128">
    <property type="entry name" value="Rev_trsase/Diguanyl_cyclase"/>
</dbReference>
<accession>A0ABM3RIJ9</accession>
<dbReference type="RefSeq" id="XP_056695441.1">
    <property type="nucleotide sequence ID" value="XM_056839463.1"/>
</dbReference>
<dbReference type="PANTHER" id="PTHR48475:SF2">
    <property type="entry name" value="RIBONUCLEASE H"/>
    <property type="match status" value="1"/>
</dbReference>
<dbReference type="Gene3D" id="3.30.420.10">
    <property type="entry name" value="Ribonuclease H-like superfamily/Ribonuclease H"/>
    <property type="match status" value="2"/>
</dbReference>
<dbReference type="InterPro" id="IPR000477">
    <property type="entry name" value="RT_dom"/>
</dbReference>
<reference evidence="3" key="2">
    <citation type="submission" date="2025-08" db="UniProtKB">
        <authorList>
            <consortium name="RefSeq"/>
        </authorList>
    </citation>
    <scope>IDENTIFICATION</scope>
    <source>
        <tissue evidence="3">Leaf</tissue>
    </source>
</reference>
<evidence type="ECO:0000313" key="3">
    <source>
        <dbReference type="RefSeq" id="XP_056695441.1"/>
    </source>
</evidence>
<sequence length="609" mass="69213">MVDATAGHEMFTFTDAFSRYNQILMHPDDQEKTVFIMERGTYCYKVMPFGLRNVGATYQRLVKNIFEKLLGDTMEVYIEDMLVKSETASDHISHLQQAFEPNIQHEVAQEVNMISDDNCPPTWTLLTSGSSNIRGTGLRLMLKSQQGDMIVQSICCAFKATNNEEEYEALILGLTLAHDMHIRRLEVRCDSLLIISQINGSYAAKESKMQAYLEIAKSLVRKFDSCNLQQIPRDQNSQADTLANLCSNINPTKLTTVRIVHLIHPATTKETFPIREQPSTSQTPTPTSWFILIPNVLFRDSVARPYLRCLDHDEIETKLRNIHDEECERFNRLWKKVLFKPAFCVYISPNLRSAQSHPIPLALHEVGDGYSGLVTSSFKTTRIHVGNDRLFLLVVEAEAFKQVRDTEFISFSKRNVLRRCGNPSEIVYDNGCQFISNKTTKFCARYNITLHTSTPRYPQVNGQAESSNKIIINNLKKRLDDAKGKCAHELSMILWSDRTTPETTTNHTPFSLVFVIPLEVEIPTTRYGLMTAERNNSVLAHGIDTVDGLREATRVRMASHHPNVARSYNKKVRVKASNKEIGCYKMSSPIRKICGAGSWHQLGKVRVML</sequence>
<dbReference type="Gene3D" id="3.30.70.270">
    <property type="match status" value="1"/>
</dbReference>
<dbReference type="PANTHER" id="PTHR48475">
    <property type="entry name" value="RIBONUCLEASE H"/>
    <property type="match status" value="1"/>
</dbReference>